<protein>
    <submittedName>
        <fullName evidence="1">Uncharacterized protein</fullName>
    </submittedName>
</protein>
<sequence>MNLKSPTTALILCVLLNACTTASHYSSRLSREEAEMTELKGIQTSLKVYNECISAQIKKDAKDDAFVDEVGVFFIDLLVLITD</sequence>
<comment type="caution">
    <text evidence="1">The sequence shown here is derived from an EMBL/GenBank/DDBJ whole genome shotgun (WGS) entry which is preliminary data.</text>
</comment>
<evidence type="ECO:0000313" key="1">
    <source>
        <dbReference type="EMBL" id="MEL0603011.1"/>
    </source>
</evidence>
<proteinExistence type="predicted"/>
<name>A0ACC6R0K8_9GAMM</name>
<organism evidence="1 2">
    <name type="scientific">Pseudoalteromonas undina</name>
    <dbReference type="NCBI Taxonomy" id="43660"/>
    <lineage>
        <taxon>Bacteria</taxon>
        <taxon>Pseudomonadati</taxon>
        <taxon>Pseudomonadota</taxon>
        <taxon>Gammaproteobacteria</taxon>
        <taxon>Alteromonadales</taxon>
        <taxon>Pseudoalteromonadaceae</taxon>
        <taxon>Pseudoalteromonas</taxon>
    </lineage>
</organism>
<keyword evidence="2" id="KW-1185">Reference proteome</keyword>
<dbReference type="Proteomes" id="UP001374952">
    <property type="component" value="Unassembled WGS sequence"/>
</dbReference>
<accession>A0ACC6R0K8</accession>
<gene>
    <name evidence="1" type="ORF">V6250_02460</name>
</gene>
<dbReference type="EMBL" id="JBAKAX010000001">
    <property type="protein sequence ID" value="MEL0603011.1"/>
    <property type="molecule type" value="Genomic_DNA"/>
</dbReference>
<reference evidence="1" key="1">
    <citation type="submission" date="2024-02" db="EMBL/GenBank/DDBJ databases">
        <title>Bacteria isolated from the canopy kelp, Nereocystis luetkeana.</title>
        <authorList>
            <person name="Pfister C.A."/>
            <person name="Younker I.T."/>
            <person name="Light S.H."/>
        </authorList>
    </citation>
    <scope>NUCLEOTIDE SEQUENCE</scope>
    <source>
        <strain evidence="1">TN.2.01</strain>
    </source>
</reference>
<evidence type="ECO:0000313" key="2">
    <source>
        <dbReference type="Proteomes" id="UP001374952"/>
    </source>
</evidence>